<accession>A0AAD4R4P6</accession>
<dbReference type="EMBL" id="JAKKPZ010000030">
    <property type="protein sequence ID" value="KAI1709463.1"/>
    <property type="molecule type" value="Genomic_DNA"/>
</dbReference>
<dbReference type="GO" id="GO:0003723">
    <property type="term" value="F:RNA binding"/>
    <property type="evidence" value="ECO:0007669"/>
    <property type="project" value="TreeGrafter"/>
</dbReference>
<dbReference type="PANTHER" id="PTHR12381:SF56">
    <property type="entry name" value="B30.2_SPRY DOMAIN-CONTAINING PROTEIN-RELATED"/>
    <property type="match status" value="1"/>
</dbReference>
<comment type="caution">
    <text evidence="1">The sequence shown here is derived from an EMBL/GenBank/DDBJ whole genome shotgun (WGS) entry which is preliminary data.</text>
</comment>
<name>A0AAD4R4P6_9BILA</name>
<sequence length="188" mass="21528">MYLKTNGRSGNRVGTQRSVMGLTAKAVNRSLQSEVHQADHFSDQRGHRADFILRKCVVIIPSDEELERRLIKQSRLDGGAGQIPAEAMLELKAMFSIPCTETEPVDDVKFIEPPISRINEAIELVKKYNEEGKPWMRQPYGRTKKPESVISDHLQKFTLCLCSNFFDVCKELNHERNTSGIHVRYLNR</sequence>
<gene>
    <name evidence="1" type="ORF">DdX_11250</name>
</gene>
<proteinExistence type="predicted"/>
<dbReference type="PANTHER" id="PTHR12381">
    <property type="entry name" value="HETEROGENEOUS NUCLEAR RIBONUCLEOPROTEIN U FAMILY MEMBER"/>
    <property type="match status" value="1"/>
</dbReference>
<reference evidence="1" key="1">
    <citation type="submission" date="2022-01" db="EMBL/GenBank/DDBJ databases">
        <title>Genome Sequence Resource for Two Populations of Ditylenchus destructor, the Migratory Endoparasitic Phytonematode.</title>
        <authorList>
            <person name="Zhang H."/>
            <person name="Lin R."/>
            <person name="Xie B."/>
        </authorList>
    </citation>
    <scope>NUCLEOTIDE SEQUENCE</scope>
    <source>
        <strain evidence="1">BazhouSP</strain>
    </source>
</reference>
<dbReference type="Proteomes" id="UP001201812">
    <property type="component" value="Unassembled WGS sequence"/>
</dbReference>
<evidence type="ECO:0000313" key="2">
    <source>
        <dbReference type="Proteomes" id="UP001201812"/>
    </source>
</evidence>
<protein>
    <submittedName>
        <fullName evidence="1">Heterogeneous nuclear ribonucleoprotein U-like protein 1</fullName>
    </submittedName>
</protein>
<dbReference type="AlphaFoldDB" id="A0AAD4R4P6"/>
<evidence type="ECO:0000313" key="1">
    <source>
        <dbReference type="EMBL" id="KAI1709463.1"/>
    </source>
</evidence>
<dbReference type="GO" id="GO:0000380">
    <property type="term" value="P:alternative mRNA splicing, via spliceosome"/>
    <property type="evidence" value="ECO:0007669"/>
    <property type="project" value="TreeGrafter"/>
</dbReference>
<organism evidence="1 2">
    <name type="scientific">Ditylenchus destructor</name>
    <dbReference type="NCBI Taxonomy" id="166010"/>
    <lineage>
        <taxon>Eukaryota</taxon>
        <taxon>Metazoa</taxon>
        <taxon>Ecdysozoa</taxon>
        <taxon>Nematoda</taxon>
        <taxon>Chromadorea</taxon>
        <taxon>Rhabditida</taxon>
        <taxon>Tylenchina</taxon>
        <taxon>Tylenchomorpha</taxon>
        <taxon>Sphaerularioidea</taxon>
        <taxon>Anguinidae</taxon>
        <taxon>Anguininae</taxon>
        <taxon>Ditylenchus</taxon>
    </lineage>
</organism>
<keyword evidence="1" id="KW-0687">Ribonucleoprotein</keyword>
<dbReference type="GO" id="GO:0005634">
    <property type="term" value="C:nucleus"/>
    <property type="evidence" value="ECO:0007669"/>
    <property type="project" value="TreeGrafter"/>
</dbReference>
<dbReference type="GO" id="GO:1990904">
    <property type="term" value="C:ribonucleoprotein complex"/>
    <property type="evidence" value="ECO:0007669"/>
    <property type="project" value="UniProtKB-KW"/>
</dbReference>
<keyword evidence="2" id="KW-1185">Reference proteome</keyword>